<evidence type="ECO:0000256" key="2">
    <source>
        <dbReference type="ARBA" id="ARBA00022942"/>
    </source>
</evidence>
<accession>A0A0D2X389</accession>
<gene>
    <name evidence="6" type="ORF">CAOG_004607</name>
</gene>
<dbReference type="STRING" id="595528.A0A0D2X389"/>
<name>A0A0D2X389_CAPO3</name>
<feature type="compositionally biased region" description="Basic and acidic residues" evidence="4">
    <location>
        <begin position="542"/>
        <end position="561"/>
    </location>
</feature>
<dbReference type="InterPro" id="IPR057985">
    <property type="entry name" value="TPR_PSMD3_N"/>
</dbReference>
<evidence type="ECO:0000256" key="4">
    <source>
        <dbReference type="SAM" id="MobiDB-lite"/>
    </source>
</evidence>
<dbReference type="PROSITE" id="PS50005">
    <property type="entry name" value="TPR"/>
    <property type="match status" value="1"/>
</dbReference>
<dbReference type="InterPro" id="IPR013586">
    <property type="entry name" value="PSMD3_C"/>
</dbReference>
<dbReference type="PROSITE" id="PS50250">
    <property type="entry name" value="PCI"/>
    <property type="match status" value="1"/>
</dbReference>
<dbReference type="PhylomeDB" id="A0A0D2X389"/>
<evidence type="ECO:0000256" key="3">
    <source>
        <dbReference type="PROSITE-ProRule" id="PRU00339"/>
    </source>
</evidence>
<feature type="region of interest" description="Disordered" evidence="4">
    <location>
        <begin position="158"/>
        <end position="197"/>
    </location>
</feature>
<comment type="similarity">
    <text evidence="1">Belongs to the proteasome subunit S3 family.</text>
</comment>
<dbReference type="SUPFAM" id="SSF46785">
    <property type="entry name" value="Winged helix' DNA-binding domain"/>
    <property type="match status" value="1"/>
</dbReference>
<dbReference type="InterPro" id="IPR011990">
    <property type="entry name" value="TPR-like_helical_dom_sf"/>
</dbReference>
<sequence>MPPAAEKKDDAANAIATPAGSGSGSGSDGTNNASSSSSSSSAPTSAPAATPEQAAVADIRYQIALLDRGVTAKETRYATRVLRAISRLRHTLNKKILVTALNHFLPTASETKALLLEALALVPGDAEPMDLDSGAVTVAAEESAAAAVAATAASSTATPMDTTAAAPASTSTTTTSATTTTTAPATKAKKPAGPPASVNPEVDAYLQLLVVIFLLDSKVYGPARELAAALLAKLQQHSRRSLDQIEAKAYFYFMRAHDLSGNETDVRPMLHAALRTATLHRDDEGQATLINLLVRNYLEHGLYEQADKLIVKSTFPDHASNNEWARYFYYLGRIRATQLEYSEAFQHLQQALRKAPQTSAPGFLQTVNKLAVIVQLLLGEIPERALFRQPILRRSLEPYLLLSKAVRDGNLTEFGSVVDTHADKFKADGNYMLILRLRHSVIKTGVRMINLSYSRISTADIAEKLQLPSALDAEFIVAKAIRDGVIEASIDRTNGVMQSSELLDVYNTSEPLEAFNQRIGFCLNIHNECVKALRFPPNAHRKALETAEERRDREQQEKEFAEEMAAEED</sequence>
<reference evidence="7" key="1">
    <citation type="submission" date="2011-02" db="EMBL/GenBank/DDBJ databases">
        <title>The Genome Sequence of Capsaspora owczarzaki ATCC 30864.</title>
        <authorList>
            <person name="Russ C."/>
            <person name="Cuomo C."/>
            <person name="Burger G."/>
            <person name="Gray M.W."/>
            <person name="Holland P.W.H."/>
            <person name="King N."/>
            <person name="Lang F.B.F."/>
            <person name="Roger A.J."/>
            <person name="Ruiz-Trillo I."/>
            <person name="Young S.K."/>
            <person name="Zeng Q."/>
            <person name="Gargeya S."/>
            <person name="Alvarado L."/>
            <person name="Berlin A."/>
            <person name="Chapman S.B."/>
            <person name="Chen Z."/>
            <person name="Freedman E."/>
            <person name="Gellesch M."/>
            <person name="Goldberg J."/>
            <person name="Griggs A."/>
            <person name="Gujja S."/>
            <person name="Heilman E."/>
            <person name="Heiman D."/>
            <person name="Howarth C."/>
            <person name="Mehta T."/>
            <person name="Neiman D."/>
            <person name="Pearson M."/>
            <person name="Roberts A."/>
            <person name="Saif S."/>
            <person name="Shea T."/>
            <person name="Shenoy N."/>
            <person name="Sisk P."/>
            <person name="Stolte C."/>
            <person name="Sykes S."/>
            <person name="White J."/>
            <person name="Yandava C."/>
            <person name="Haas B."/>
            <person name="Nusbaum C."/>
            <person name="Birren B."/>
        </authorList>
    </citation>
    <scope>NUCLEOTIDE SEQUENCE</scope>
    <source>
        <strain evidence="7">ATCC 30864</strain>
    </source>
</reference>
<dbReference type="AlphaFoldDB" id="A0A0D2X389"/>
<dbReference type="SMART" id="SM00088">
    <property type="entry name" value="PINT"/>
    <property type="match status" value="1"/>
</dbReference>
<dbReference type="eggNOG" id="KOG2581">
    <property type="taxonomic scope" value="Eukaryota"/>
</dbReference>
<dbReference type="SMART" id="SM00753">
    <property type="entry name" value="PAM"/>
    <property type="match status" value="1"/>
</dbReference>
<feature type="compositionally biased region" description="Basic and acidic residues" evidence="4">
    <location>
        <begin position="1"/>
        <end position="11"/>
    </location>
</feature>
<dbReference type="Gene3D" id="1.25.40.10">
    <property type="entry name" value="Tetratricopeptide repeat domain"/>
    <property type="match status" value="1"/>
</dbReference>
<evidence type="ECO:0000313" key="6">
    <source>
        <dbReference type="EMBL" id="KJE93889.1"/>
    </source>
</evidence>
<keyword evidence="7" id="KW-1185">Reference proteome</keyword>
<dbReference type="InterPro" id="IPR036390">
    <property type="entry name" value="WH_DNA-bd_sf"/>
</dbReference>
<dbReference type="InParanoid" id="A0A0D2X389"/>
<feature type="compositionally biased region" description="Low complexity" evidence="4">
    <location>
        <begin position="158"/>
        <end position="186"/>
    </location>
</feature>
<keyword evidence="3" id="KW-0802">TPR repeat</keyword>
<dbReference type="Pfam" id="PF08375">
    <property type="entry name" value="Rpn3_C"/>
    <property type="match status" value="1"/>
</dbReference>
<dbReference type="InterPro" id="IPR050756">
    <property type="entry name" value="CSN3"/>
</dbReference>
<dbReference type="Pfam" id="PF01399">
    <property type="entry name" value="PCI"/>
    <property type="match status" value="1"/>
</dbReference>
<dbReference type="PANTHER" id="PTHR10758">
    <property type="entry name" value="26S PROTEASOME NON-ATPASE REGULATORY SUBUNIT 3/COP9 SIGNALOSOME COMPLEX SUBUNIT 3"/>
    <property type="match status" value="1"/>
</dbReference>
<dbReference type="EMBL" id="KE346366">
    <property type="protein sequence ID" value="KJE93889.1"/>
    <property type="molecule type" value="Genomic_DNA"/>
</dbReference>
<dbReference type="GO" id="GO:0006511">
    <property type="term" value="P:ubiquitin-dependent protein catabolic process"/>
    <property type="evidence" value="ECO:0007669"/>
    <property type="project" value="TreeGrafter"/>
</dbReference>
<evidence type="ECO:0000259" key="5">
    <source>
        <dbReference type="PROSITE" id="PS50250"/>
    </source>
</evidence>
<dbReference type="InterPro" id="IPR000717">
    <property type="entry name" value="PCI_dom"/>
</dbReference>
<keyword evidence="2 6" id="KW-0647">Proteasome</keyword>
<dbReference type="GO" id="GO:0008541">
    <property type="term" value="C:proteasome regulatory particle, lid subcomplex"/>
    <property type="evidence" value="ECO:0007669"/>
    <property type="project" value="TreeGrafter"/>
</dbReference>
<dbReference type="GO" id="GO:0030234">
    <property type="term" value="F:enzyme regulator activity"/>
    <property type="evidence" value="ECO:0007669"/>
    <property type="project" value="InterPro"/>
</dbReference>
<organism evidence="6 7">
    <name type="scientific">Capsaspora owczarzaki (strain ATCC 30864)</name>
    <dbReference type="NCBI Taxonomy" id="595528"/>
    <lineage>
        <taxon>Eukaryota</taxon>
        <taxon>Filasterea</taxon>
        <taxon>Capsaspora</taxon>
    </lineage>
</organism>
<proteinExistence type="inferred from homology"/>
<dbReference type="Pfam" id="PF25573">
    <property type="entry name" value="TPR_PSMD3_N"/>
    <property type="match status" value="2"/>
</dbReference>
<feature type="repeat" description="TPR" evidence="3">
    <location>
        <begin position="325"/>
        <end position="358"/>
    </location>
</feature>
<feature type="compositionally biased region" description="Low complexity" evidence="4">
    <location>
        <begin position="28"/>
        <end position="51"/>
    </location>
</feature>
<dbReference type="SUPFAM" id="SSF48452">
    <property type="entry name" value="TPR-like"/>
    <property type="match status" value="1"/>
</dbReference>
<evidence type="ECO:0000313" key="7">
    <source>
        <dbReference type="Proteomes" id="UP000008743"/>
    </source>
</evidence>
<feature type="domain" description="PCI" evidence="5">
    <location>
        <begin position="325"/>
        <end position="504"/>
    </location>
</feature>
<dbReference type="RefSeq" id="XP_004347354.2">
    <property type="nucleotide sequence ID" value="XM_004347304.2"/>
</dbReference>
<dbReference type="FunCoup" id="A0A0D2X389">
    <property type="interactions" value="518"/>
</dbReference>
<dbReference type="Proteomes" id="UP000008743">
    <property type="component" value="Unassembled WGS sequence"/>
</dbReference>
<protein>
    <submittedName>
        <fullName evidence="6">Proteasome 26S subunit</fullName>
    </submittedName>
</protein>
<dbReference type="GO" id="GO:0042176">
    <property type="term" value="P:regulation of protein catabolic process"/>
    <property type="evidence" value="ECO:0007669"/>
    <property type="project" value="InterPro"/>
</dbReference>
<dbReference type="PANTHER" id="PTHR10758:SF2">
    <property type="entry name" value="26S PROTEASOME NON-ATPASE REGULATORY SUBUNIT 3"/>
    <property type="match status" value="1"/>
</dbReference>
<evidence type="ECO:0000256" key="1">
    <source>
        <dbReference type="ARBA" id="ARBA00007912"/>
    </source>
</evidence>
<feature type="region of interest" description="Disordered" evidence="4">
    <location>
        <begin position="1"/>
        <end position="52"/>
    </location>
</feature>
<dbReference type="InterPro" id="IPR019734">
    <property type="entry name" value="TPR_rpt"/>
</dbReference>
<feature type="region of interest" description="Disordered" evidence="4">
    <location>
        <begin position="541"/>
        <end position="569"/>
    </location>
</feature>
<dbReference type="OrthoDB" id="1713558at2759"/>